<reference evidence="4 5" key="1">
    <citation type="submission" date="2019-06" db="EMBL/GenBank/DDBJ databases">
        <title>New taxonomy in bacterial strain CC-CFT640, isolated from vineyard.</title>
        <authorList>
            <person name="Lin S.-Y."/>
            <person name="Tsai C.-F."/>
            <person name="Young C.-C."/>
        </authorList>
    </citation>
    <scope>NUCLEOTIDE SEQUENCE [LARGE SCALE GENOMIC DNA]</scope>
    <source>
        <strain evidence="4 5">CC-CFT640</strain>
    </source>
</reference>
<dbReference type="Pfam" id="PF07171">
    <property type="entry name" value="MlrC_C"/>
    <property type="match status" value="1"/>
</dbReference>
<dbReference type="InterPro" id="IPR010799">
    <property type="entry name" value="MlrC_C"/>
</dbReference>
<comment type="cofactor">
    <cofactor evidence="1">
        <name>Zn(2+)</name>
        <dbReference type="ChEBI" id="CHEBI:29105"/>
    </cofactor>
    <text evidence="1">Binds 1 zinc ion per subunit.</text>
</comment>
<feature type="domain" description="Microcystin LR degradation protein MlrC C-terminal" evidence="2">
    <location>
        <begin position="299"/>
        <end position="472"/>
    </location>
</feature>
<evidence type="ECO:0000313" key="4">
    <source>
        <dbReference type="EMBL" id="TXL73658.1"/>
    </source>
</evidence>
<dbReference type="GO" id="GO:0006508">
    <property type="term" value="P:proteolysis"/>
    <property type="evidence" value="ECO:0007669"/>
    <property type="project" value="UniProtKB-KW"/>
</dbReference>
<organism evidence="4 5">
    <name type="scientific">Vineibacter terrae</name>
    <dbReference type="NCBI Taxonomy" id="2586908"/>
    <lineage>
        <taxon>Bacteria</taxon>
        <taxon>Pseudomonadati</taxon>
        <taxon>Pseudomonadota</taxon>
        <taxon>Alphaproteobacteria</taxon>
        <taxon>Hyphomicrobiales</taxon>
        <taxon>Vineibacter</taxon>
    </lineage>
</organism>
<gene>
    <name evidence="4" type="ORF">FHP25_19795</name>
</gene>
<evidence type="ECO:0000256" key="1">
    <source>
        <dbReference type="PIRNR" id="PIRNR012702"/>
    </source>
</evidence>
<keyword evidence="1" id="KW-0645">Protease</keyword>
<evidence type="ECO:0000313" key="5">
    <source>
        <dbReference type="Proteomes" id="UP000321638"/>
    </source>
</evidence>
<comment type="caution">
    <text evidence="4">The sequence shown here is derived from an EMBL/GenBank/DDBJ whole genome shotgun (WGS) entry which is preliminary data.</text>
</comment>
<sequence length="487" mass="52694">MKKIFTATLGTETNTFSSLPTGLQLFQDTCLFRKGDYGDKTPMFGAPLAVWRRMAQARGWQVAESLCAFAQPAGKTVRKVYEDFRDEIIADLKAALPVDAVLLCLHGAMVAEGHDDAEGDLMAHVRRVVGPDVPIGVELDLHANVGRQKLENASVIVLFKEYPHVDVSERAVDVFDLIADMLDGKTRPVMGWFDCRTIGVFHTTRQPMRGFVDKCTALQGKDGVLSVSVIHGFPWADVADMGSKLLVITDNDKPKADRLARELGMEFFGLRQQTQPAYSTLDQAMARAASHNLPKPLVLADVSDNAGGGAASDSTFILQAMLARGIKDAAIAMFWDPMAVRLGFEIGEGAEIDLRLGGKLGPMSGPALDVRARVIGLKRDARTHGFGGSHVYVGDMAAFDINGIAVVCNTLRAQCKSIDAFTNVGVDPASLKVVVVKSMQHFHAEYAPVASEILYVAVPGAVAPDFLNMPYAKASRAQWPFMADPFA</sequence>
<keyword evidence="1" id="KW-0482">Metalloprotease</keyword>
<dbReference type="EMBL" id="VDUZ01000023">
    <property type="protein sequence ID" value="TXL73658.1"/>
    <property type="molecule type" value="Genomic_DNA"/>
</dbReference>
<feature type="domain" description="Microcystin LR degradation protein MlrC N-terminal" evidence="3">
    <location>
        <begin position="3"/>
        <end position="288"/>
    </location>
</feature>
<keyword evidence="5" id="KW-1185">Reference proteome</keyword>
<dbReference type="AlphaFoldDB" id="A0A5C8PJ36"/>
<keyword evidence="1" id="KW-0479">Metal-binding</keyword>
<evidence type="ECO:0000259" key="3">
    <source>
        <dbReference type="Pfam" id="PF07364"/>
    </source>
</evidence>
<comment type="similarity">
    <text evidence="1">Belongs to the peptidase M81 family.</text>
</comment>
<evidence type="ECO:0000259" key="2">
    <source>
        <dbReference type="Pfam" id="PF07171"/>
    </source>
</evidence>
<accession>A0A5C8PJ36</accession>
<keyword evidence="1" id="KW-0378">Hydrolase</keyword>
<dbReference type="OrthoDB" id="9782658at2"/>
<dbReference type="PIRSF" id="PIRSF012702">
    <property type="entry name" value="UCP012702"/>
    <property type="match status" value="1"/>
</dbReference>
<dbReference type="InterPro" id="IPR009197">
    <property type="entry name" value="MlrC"/>
</dbReference>
<dbReference type="Pfam" id="PF07364">
    <property type="entry name" value="DUF1485"/>
    <property type="match status" value="1"/>
</dbReference>
<dbReference type="GO" id="GO:0008237">
    <property type="term" value="F:metallopeptidase activity"/>
    <property type="evidence" value="ECO:0007669"/>
    <property type="project" value="UniProtKB-KW"/>
</dbReference>
<dbReference type="InterPro" id="IPR015995">
    <property type="entry name" value="MlrC_N"/>
</dbReference>
<protein>
    <recommendedName>
        <fullName evidence="1">Microcystinase C</fullName>
        <shortName evidence="1">MlrC</shortName>
    </recommendedName>
</protein>
<name>A0A5C8PJ36_9HYPH</name>
<comment type="function">
    <text evidence="1">Involved in peptidolytic degradation of cyclic heptapeptide hepatotoxin microcystin (MC).</text>
</comment>
<proteinExistence type="inferred from homology"/>
<dbReference type="RefSeq" id="WP_147848701.1">
    <property type="nucleotide sequence ID" value="NZ_VDUZ01000023.1"/>
</dbReference>
<dbReference type="GO" id="GO:0046872">
    <property type="term" value="F:metal ion binding"/>
    <property type="evidence" value="ECO:0007669"/>
    <property type="project" value="UniProtKB-KW"/>
</dbReference>
<dbReference type="Proteomes" id="UP000321638">
    <property type="component" value="Unassembled WGS sequence"/>
</dbReference>